<accession>A0ABS7UTW7</accession>
<reference evidence="1" key="1">
    <citation type="submission" date="2024-05" db="EMBL/GenBank/DDBJ databases">
        <title>Metabacillus sp. nov., isolated from the rhizosphere soil of tomato plants.</title>
        <authorList>
            <person name="Ma R."/>
        </authorList>
    </citation>
    <scope>NUCLEOTIDE SEQUENCE</scope>
    <source>
        <strain evidence="1">DBTR6</strain>
    </source>
</reference>
<dbReference type="RefSeq" id="WP_224140047.1">
    <property type="nucleotide sequence ID" value="NZ_JAIQUM010000038.1"/>
</dbReference>
<gene>
    <name evidence="1" type="ORF">K9V48_16075</name>
</gene>
<name>A0ABS7UTW7_9BACI</name>
<sequence length="254" mass="30022">MNLTIIKALKKLEERENIKILFACESGSRAWGTHSDKSDYDVRFIYIRKINWYLQLYEGSETIEETLNARIEIIGWDLKKSLKLLQKSNTTILEWIHSPIVYLCDEVFTTKLKEFADLAFSSSSTIYHYVNMAKKNLQSLRKEEKDSTKRYLNILRPIVNCLWIVEYGKMPISNITSLFHHYLNDPVMINQFELLIQAKKGGYRYFKSQQLDIYIEDIIPIIEEKVKNVQHKHTYLTNTFNQFFIEIVTNGEES</sequence>
<proteinExistence type="predicted"/>
<dbReference type="PANTHER" id="PTHR34817:SF2">
    <property type="entry name" value="NUCLEOTIDYLTRANSFERASE"/>
    <property type="match status" value="1"/>
</dbReference>
<dbReference type="Pfam" id="PF10127">
    <property type="entry name" value="RlaP"/>
    <property type="match status" value="1"/>
</dbReference>
<keyword evidence="2" id="KW-1185">Reference proteome</keyword>
<dbReference type="PANTHER" id="PTHR34817">
    <property type="entry name" value="NUCLEOTIDYLTRANSFERASE"/>
    <property type="match status" value="1"/>
</dbReference>
<dbReference type="Proteomes" id="UP001165287">
    <property type="component" value="Unassembled WGS sequence"/>
</dbReference>
<organism evidence="1 2">
    <name type="scientific">Metabacillus rhizolycopersici</name>
    <dbReference type="NCBI Taxonomy" id="2875709"/>
    <lineage>
        <taxon>Bacteria</taxon>
        <taxon>Bacillati</taxon>
        <taxon>Bacillota</taxon>
        <taxon>Bacilli</taxon>
        <taxon>Bacillales</taxon>
        <taxon>Bacillaceae</taxon>
        <taxon>Metabacillus</taxon>
    </lineage>
</organism>
<evidence type="ECO:0000313" key="1">
    <source>
        <dbReference type="EMBL" id="MBZ5751723.1"/>
    </source>
</evidence>
<dbReference type="InterPro" id="IPR018775">
    <property type="entry name" value="RlaP"/>
</dbReference>
<comment type="caution">
    <text evidence="1">The sequence shown here is derived from an EMBL/GenBank/DDBJ whole genome shotgun (WGS) entry which is preliminary data.</text>
</comment>
<protein>
    <submittedName>
        <fullName evidence="1">Nucleotidyltransferase domain-containing protein</fullName>
    </submittedName>
</protein>
<dbReference type="EMBL" id="JAIQUM010000038">
    <property type="protein sequence ID" value="MBZ5751723.1"/>
    <property type="molecule type" value="Genomic_DNA"/>
</dbReference>
<evidence type="ECO:0000313" key="2">
    <source>
        <dbReference type="Proteomes" id="UP001165287"/>
    </source>
</evidence>